<feature type="transmembrane region" description="Helical" evidence="9">
    <location>
        <begin position="120"/>
        <end position="141"/>
    </location>
</feature>
<accession>A0AAD5R5V0</accession>
<dbReference type="InterPro" id="IPR011527">
    <property type="entry name" value="ABC1_TM_dom"/>
</dbReference>
<evidence type="ECO:0000256" key="3">
    <source>
        <dbReference type="ARBA" id="ARBA00022448"/>
    </source>
</evidence>
<evidence type="ECO:0000259" key="10">
    <source>
        <dbReference type="PROSITE" id="PS50893"/>
    </source>
</evidence>
<evidence type="ECO:0000259" key="11">
    <source>
        <dbReference type="PROSITE" id="PS50929"/>
    </source>
</evidence>
<dbReference type="PANTHER" id="PTHR24221:SF455">
    <property type="entry name" value="MULTIDRUG RESISTANCE PROTEIN PGP-3"/>
    <property type="match status" value="1"/>
</dbReference>
<dbReference type="GO" id="GO:0016887">
    <property type="term" value="F:ATP hydrolysis activity"/>
    <property type="evidence" value="ECO:0007669"/>
    <property type="project" value="InterPro"/>
</dbReference>
<dbReference type="EMBL" id="JAHQIW010006717">
    <property type="protein sequence ID" value="KAJ1370038.1"/>
    <property type="molecule type" value="Genomic_DNA"/>
</dbReference>
<dbReference type="GO" id="GO:0005524">
    <property type="term" value="F:ATP binding"/>
    <property type="evidence" value="ECO:0007669"/>
    <property type="project" value="UniProtKB-KW"/>
</dbReference>
<dbReference type="GO" id="GO:0016020">
    <property type="term" value="C:membrane"/>
    <property type="evidence" value="ECO:0007669"/>
    <property type="project" value="UniProtKB-SubCell"/>
</dbReference>
<dbReference type="PANTHER" id="PTHR24221">
    <property type="entry name" value="ATP-BINDING CASSETTE SUB-FAMILY B"/>
    <property type="match status" value="1"/>
</dbReference>
<feature type="transmembrane region" description="Helical" evidence="9">
    <location>
        <begin position="44"/>
        <end position="64"/>
    </location>
</feature>
<comment type="subcellular location">
    <subcellularLocation>
        <location evidence="1">Membrane</location>
        <topology evidence="1">Multi-pass membrane protein</topology>
    </subcellularLocation>
</comment>
<feature type="domain" description="ABC transporter" evidence="10">
    <location>
        <begin position="321"/>
        <end position="557"/>
    </location>
</feature>
<dbReference type="InterPro" id="IPR017871">
    <property type="entry name" value="ABC_transporter-like_CS"/>
</dbReference>
<dbReference type="InterPro" id="IPR036640">
    <property type="entry name" value="ABC1_TM_sf"/>
</dbReference>
<dbReference type="PROSITE" id="PS00211">
    <property type="entry name" value="ABC_TRANSPORTER_1"/>
    <property type="match status" value="1"/>
</dbReference>
<keyword evidence="13" id="KW-1185">Reference proteome</keyword>
<proteinExistence type="inferred from homology"/>
<evidence type="ECO:0000313" key="13">
    <source>
        <dbReference type="Proteomes" id="UP001196413"/>
    </source>
</evidence>
<dbReference type="Proteomes" id="UP001196413">
    <property type="component" value="Unassembled WGS sequence"/>
</dbReference>
<dbReference type="PROSITE" id="PS50929">
    <property type="entry name" value="ABC_TM1F"/>
    <property type="match status" value="1"/>
</dbReference>
<keyword evidence="4 9" id="KW-0812">Transmembrane</keyword>
<dbReference type="CDD" id="cd03249">
    <property type="entry name" value="ABC_MTABC3_MDL1_MDL2"/>
    <property type="match status" value="1"/>
</dbReference>
<dbReference type="InterPro" id="IPR039421">
    <property type="entry name" value="Type_1_exporter"/>
</dbReference>
<evidence type="ECO:0000256" key="4">
    <source>
        <dbReference type="ARBA" id="ARBA00022692"/>
    </source>
</evidence>
<gene>
    <name evidence="12" type="ORF">KIN20_031668</name>
</gene>
<dbReference type="Gene3D" id="3.40.50.300">
    <property type="entry name" value="P-loop containing nucleotide triphosphate hydrolases"/>
    <property type="match status" value="1"/>
</dbReference>
<keyword evidence="5" id="KW-0547">Nucleotide-binding</keyword>
<keyword evidence="8 9" id="KW-0472">Membrane</keyword>
<dbReference type="SMART" id="SM00382">
    <property type="entry name" value="AAA"/>
    <property type="match status" value="1"/>
</dbReference>
<dbReference type="InterPro" id="IPR027417">
    <property type="entry name" value="P-loop_NTPase"/>
</dbReference>
<dbReference type="GO" id="GO:0140359">
    <property type="term" value="F:ABC-type transporter activity"/>
    <property type="evidence" value="ECO:0007669"/>
    <property type="project" value="InterPro"/>
</dbReference>
<evidence type="ECO:0000256" key="7">
    <source>
        <dbReference type="ARBA" id="ARBA00022989"/>
    </source>
</evidence>
<protein>
    <submittedName>
        <fullName evidence="12">Uncharacterized protein</fullName>
    </submittedName>
</protein>
<dbReference type="SUPFAM" id="SSF90123">
    <property type="entry name" value="ABC transporter transmembrane region"/>
    <property type="match status" value="1"/>
</dbReference>
<organism evidence="12 13">
    <name type="scientific">Parelaphostrongylus tenuis</name>
    <name type="common">Meningeal worm</name>
    <dbReference type="NCBI Taxonomy" id="148309"/>
    <lineage>
        <taxon>Eukaryota</taxon>
        <taxon>Metazoa</taxon>
        <taxon>Ecdysozoa</taxon>
        <taxon>Nematoda</taxon>
        <taxon>Chromadorea</taxon>
        <taxon>Rhabditida</taxon>
        <taxon>Rhabditina</taxon>
        <taxon>Rhabditomorpha</taxon>
        <taxon>Strongyloidea</taxon>
        <taxon>Metastrongylidae</taxon>
        <taxon>Parelaphostrongylus</taxon>
    </lineage>
</organism>
<evidence type="ECO:0000256" key="1">
    <source>
        <dbReference type="ARBA" id="ARBA00004141"/>
    </source>
</evidence>
<dbReference type="InterPro" id="IPR003439">
    <property type="entry name" value="ABC_transporter-like_ATP-bd"/>
</dbReference>
<name>A0AAD5R5V0_PARTN</name>
<evidence type="ECO:0000256" key="6">
    <source>
        <dbReference type="ARBA" id="ARBA00022840"/>
    </source>
</evidence>
<feature type="domain" description="ABC transmembrane type-1" evidence="11">
    <location>
        <begin position="1"/>
        <end position="287"/>
    </location>
</feature>
<feature type="transmembrane region" description="Helical" evidence="9">
    <location>
        <begin position="227"/>
        <end position="251"/>
    </location>
</feature>
<dbReference type="SUPFAM" id="SSF52540">
    <property type="entry name" value="P-loop containing nucleoside triphosphate hydrolases"/>
    <property type="match status" value="1"/>
</dbReference>
<evidence type="ECO:0000256" key="5">
    <source>
        <dbReference type="ARBA" id="ARBA00022741"/>
    </source>
</evidence>
<reference evidence="12" key="1">
    <citation type="submission" date="2021-06" db="EMBL/GenBank/DDBJ databases">
        <title>Parelaphostrongylus tenuis whole genome reference sequence.</title>
        <authorList>
            <person name="Garwood T.J."/>
            <person name="Larsen P.A."/>
            <person name="Fountain-Jones N.M."/>
            <person name="Garbe J.R."/>
            <person name="Macchietto M.G."/>
            <person name="Kania S.A."/>
            <person name="Gerhold R.W."/>
            <person name="Richards J.E."/>
            <person name="Wolf T.M."/>
        </authorList>
    </citation>
    <scope>NUCLEOTIDE SEQUENCE</scope>
    <source>
        <strain evidence="12">MNPRO001-30</strain>
        <tissue evidence="12">Meninges</tissue>
    </source>
</reference>
<comment type="similarity">
    <text evidence="2">Belongs to the ABC transporter superfamily. ABCB family. Multidrug resistance exporter (TC 3.A.1.201) subfamily.</text>
</comment>
<comment type="caution">
    <text evidence="12">The sequence shown here is derived from an EMBL/GenBank/DDBJ whole genome shotgun (WGS) entry which is preliminary data.</text>
</comment>
<dbReference type="AlphaFoldDB" id="A0AAD5R5V0"/>
<dbReference type="Pfam" id="PF00005">
    <property type="entry name" value="ABC_tran"/>
    <property type="match status" value="1"/>
</dbReference>
<keyword evidence="6" id="KW-0067">ATP-binding</keyword>
<sequence>MAVVFAFVRGMTFPIFSIIYGKMFKTLTAGDKQQKLHGATMNGIWFTLLGVSSGISTLISGFLLGKAGESLTRRLRLSLFTNIVQQDGEYFDRADHATGRLTTRLSTDAPNIRAAIDQRFADVAAAVSSIIAGISIAFSYGPKMAPIGILTAVALISLQTAIAHFLKRQGQKDAVKAEEFSRLATEAIEQHRTVQSLTREKFFVDKFISRISGPHKRSIYRGIIESLTYALSVSFVCFNFAIAYSYGIWLIRRRSCSPYTVFQVIEALNTTSMSLTAFATYFPEYVRARLSAALLFQMLRQKPKIDSISTYGKMNTLQGAIRFQHLHFSYPIIRKNAVLNGINLKIPAGKTVALVGPSGCGKSTTIQLIERFYDPIAGKVLFDEKDARELNLRHLRSQISVVGQEPILFNYSIRENIAYGMEKASDSEIQEAAKLANAHDFIVKLPKGYDTVVGERGSMLSGGQKQRVAIARAVIRNPKILLLDEATSALDTESEKIVQEALERARKGRTCVMIAHRLSSIQNADLIIVIKDGMIEEQGTHQQLLASGGLYAGLVSKQDLN</sequence>
<dbReference type="Pfam" id="PF00664">
    <property type="entry name" value="ABC_membrane"/>
    <property type="match status" value="1"/>
</dbReference>
<evidence type="ECO:0000256" key="2">
    <source>
        <dbReference type="ARBA" id="ARBA00007577"/>
    </source>
</evidence>
<dbReference type="PROSITE" id="PS50893">
    <property type="entry name" value="ABC_TRANSPORTER_2"/>
    <property type="match status" value="1"/>
</dbReference>
<dbReference type="CDD" id="cd18578">
    <property type="entry name" value="ABC_6TM_Pgp_ABCB1_D2_like"/>
    <property type="match status" value="1"/>
</dbReference>
<dbReference type="Gene3D" id="1.20.1560.10">
    <property type="entry name" value="ABC transporter type 1, transmembrane domain"/>
    <property type="match status" value="2"/>
</dbReference>
<evidence type="ECO:0000313" key="12">
    <source>
        <dbReference type="EMBL" id="KAJ1370038.1"/>
    </source>
</evidence>
<feature type="transmembrane region" description="Helical" evidence="9">
    <location>
        <begin position="147"/>
        <end position="166"/>
    </location>
</feature>
<dbReference type="FunFam" id="3.40.50.300:FF:000302">
    <property type="entry name" value="ATP-binding cassette subfamily B member 5"/>
    <property type="match status" value="1"/>
</dbReference>
<dbReference type="InterPro" id="IPR003593">
    <property type="entry name" value="AAA+_ATPase"/>
</dbReference>
<feature type="transmembrane region" description="Helical" evidence="9">
    <location>
        <begin position="7"/>
        <end position="24"/>
    </location>
</feature>
<keyword evidence="3" id="KW-0813">Transport</keyword>
<keyword evidence="7 9" id="KW-1133">Transmembrane helix</keyword>
<evidence type="ECO:0000256" key="9">
    <source>
        <dbReference type="SAM" id="Phobius"/>
    </source>
</evidence>
<evidence type="ECO:0000256" key="8">
    <source>
        <dbReference type="ARBA" id="ARBA00023136"/>
    </source>
</evidence>